<evidence type="ECO:0000256" key="1">
    <source>
        <dbReference type="SAM" id="MobiDB-lite"/>
    </source>
</evidence>
<reference evidence="2" key="1">
    <citation type="journal article" date="2020" name="Microb. Genom.">
        <title>Genetic diversity of clinical and environmental Mucorales isolates obtained from an investigation of mucormycosis cases among solid organ transplant recipients.</title>
        <authorList>
            <person name="Nguyen M.H."/>
            <person name="Kaul D."/>
            <person name="Muto C."/>
            <person name="Cheng S.J."/>
            <person name="Richter R.A."/>
            <person name="Bruno V.M."/>
            <person name="Liu G."/>
            <person name="Beyhan S."/>
            <person name="Sundermann A.J."/>
            <person name="Mounaud S."/>
            <person name="Pasculle A.W."/>
            <person name="Nierman W.C."/>
            <person name="Driscoll E."/>
            <person name="Cumbie R."/>
            <person name="Clancy C.J."/>
            <person name="Dupont C.L."/>
        </authorList>
    </citation>
    <scope>NUCLEOTIDE SEQUENCE</scope>
    <source>
        <strain evidence="2">GL16</strain>
    </source>
</reference>
<organism evidence="2 3">
    <name type="scientific">Rhizopus oryzae</name>
    <name type="common">Mucormycosis agent</name>
    <name type="synonym">Rhizopus arrhizus var. delemar</name>
    <dbReference type="NCBI Taxonomy" id="64495"/>
    <lineage>
        <taxon>Eukaryota</taxon>
        <taxon>Fungi</taxon>
        <taxon>Fungi incertae sedis</taxon>
        <taxon>Mucoromycota</taxon>
        <taxon>Mucoromycotina</taxon>
        <taxon>Mucoromycetes</taxon>
        <taxon>Mucorales</taxon>
        <taxon>Mucorineae</taxon>
        <taxon>Rhizopodaceae</taxon>
        <taxon>Rhizopus</taxon>
    </lineage>
</organism>
<sequence length="81" mass="9196">MPFFNAKAGNSALDRTFEATDSMNDTLTEEGCIRCAPSHLGQSSYRKGFESRLDPEDRNHHARRTQISSVGSEIQLYPRYE</sequence>
<gene>
    <name evidence="2" type="ORF">G6F51_013361</name>
</gene>
<name>A0A9P6XSV3_RHIOR</name>
<feature type="region of interest" description="Disordered" evidence="1">
    <location>
        <begin position="44"/>
        <end position="81"/>
    </location>
</feature>
<proteinExistence type="predicted"/>
<dbReference type="EMBL" id="JAANIT010005154">
    <property type="protein sequence ID" value="KAG1531845.1"/>
    <property type="molecule type" value="Genomic_DNA"/>
</dbReference>
<evidence type="ECO:0000313" key="2">
    <source>
        <dbReference type="EMBL" id="KAG1531845.1"/>
    </source>
</evidence>
<dbReference type="AlphaFoldDB" id="A0A9P6XSV3"/>
<protein>
    <submittedName>
        <fullName evidence="2">Uncharacterized protein</fullName>
    </submittedName>
</protein>
<comment type="caution">
    <text evidence="2">The sequence shown here is derived from an EMBL/GenBank/DDBJ whole genome shotgun (WGS) entry which is preliminary data.</text>
</comment>
<dbReference type="Proteomes" id="UP000717996">
    <property type="component" value="Unassembled WGS sequence"/>
</dbReference>
<evidence type="ECO:0000313" key="3">
    <source>
        <dbReference type="Proteomes" id="UP000717996"/>
    </source>
</evidence>
<accession>A0A9P6XSV3</accession>
<feature type="compositionally biased region" description="Basic and acidic residues" evidence="1">
    <location>
        <begin position="47"/>
        <end position="59"/>
    </location>
</feature>